<dbReference type="EMBL" id="GG698802">
    <property type="protein sequence ID" value="EEU31179.1"/>
    <property type="molecule type" value="Genomic_DNA"/>
</dbReference>
<dbReference type="HOGENOM" id="CLU_049301_16_0_9"/>
<dbReference type="PIRSF" id="PIRSF006276">
    <property type="entry name" value="UspA"/>
    <property type="match status" value="1"/>
</dbReference>
<dbReference type="InterPro" id="IPR006016">
    <property type="entry name" value="UspA"/>
</dbReference>
<sequence>MIRMANYKNILVGIDGSKQSMMAFHKAIDLAKRNEAHLHLLSVVNGEHYPTAAGYGIIDRDMYDAAVERMKKTLAKLVEDAKQAGLTDVDSSVMVGNAKIAITDQYPKKHDVDMIVVGATGLNVIGRIIVGSTAAYVIRHAPCDVTVVKTDENNQPVKVEDVIYPEI</sequence>
<dbReference type="eggNOG" id="COG0589">
    <property type="taxonomic scope" value="Bacteria"/>
</dbReference>
<evidence type="ECO:0000259" key="2">
    <source>
        <dbReference type="Pfam" id="PF00582"/>
    </source>
</evidence>
<dbReference type="CDD" id="cd00293">
    <property type="entry name" value="USP-like"/>
    <property type="match status" value="1"/>
</dbReference>
<dbReference type="STRING" id="575594.HMPREF0501_00584"/>
<organism evidence="3 4">
    <name type="scientific">Limosilactobacillus coleohominis 101-4-CHN</name>
    <dbReference type="NCBI Taxonomy" id="575594"/>
    <lineage>
        <taxon>Bacteria</taxon>
        <taxon>Bacillati</taxon>
        <taxon>Bacillota</taxon>
        <taxon>Bacilli</taxon>
        <taxon>Lactobacillales</taxon>
        <taxon>Lactobacillaceae</taxon>
        <taxon>Limosilactobacillus</taxon>
    </lineage>
</organism>
<dbReference type="PRINTS" id="PR01438">
    <property type="entry name" value="UNVRSLSTRESS"/>
</dbReference>
<dbReference type="Proteomes" id="UP000003987">
    <property type="component" value="Unassembled WGS sequence"/>
</dbReference>
<dbReference type="PANTHER" id="PTHR46268:SF6">
    <property type="entry name" value="UNIVERSAL STRESS PROTEIN UP12"/>
    <property type="match status" value="1"/>
</dbReference>
<gene>
    <name evidence="3" type="ORF">HMPREF0501_00584</name>
</gene>
<proteinExistence type="inferred from homology"/>
<dbReference type="Gene3D" id="3.40.50.620">
    <property type="entry name" value="HUPs"/>
    <property type="match status" value="1"/>
</dbReference>
<protein>
    <submittedName>
        <fullName evidence="3">Universal stress family protein</fullName>
    </submittedName>
</protein>
<keyword evidence="4" id="KW-1185">Reference proteome</keyword>
<name>C7XTK6_9LACO</name>
<dbReference type="Pfam" id="PF00582">
    <property type="entry name" value="Usp"/>
    <property type="match status" value="1"/>
</dbReference>
<dbReference type="AlphaFoldDB" id="C7XTK6"/>
<dbReference type="PANTHER" id="PTHR46268">
    <property type="entry name" value="STRESS RESPONSE PROTEIN NHAX"/>
    <property type="match status" value="1"/>
</dbReference>
<reference evidence="3 4" key="1">
    <citation type="submission" date="2009-06" db="EMBL/GenBank/DDBJ databases">
        <title>The Genome Sequence of Lactobacillus coleohominis strain 101-4-CHN.</title>
        <authorList>
            <consortium name="The Broad Institute Genome Sequencing Platform"/>
            <person name="Ward D."/>
            <person name="Young S.K."/>
            <person name="Zeng Q."/>
            <person name="Koehrsen M."/>
            <person name="Alvarado L."/>
            <person name="Berlin A."/>
            <person name="Borenstein D."/>
            <person name="Chen Z."/>
            <person name="Engels R."/>
            <person name="Freedman E."/>
            <person name="Gellesch M."/>
            <person name="Goldberg J."/>
            <person name="Griggs A."/>
            <person name="Gujja S."/>
            <person name="Heiman D."/>
            <person name="Hepburn T."/>
            <person name="Howarth C."/>
            <person name="Jen D."/>
            <person name="Larson L."/>
            <person name="Lewis B."/>
            <person name="Mehta T."/>
            <person name="Park D."/>
            <person name="Pearson M."/>
            <person name="Roberts A."/>
            <person name="Saif S."/>
            <person name="Shea T."/>
            <person name="Shenoy N."/>
            <person name="Sisk P."/>
            <person name="Stolte C."/>
            <person name="Sykes S."/>
            <person name="Walk T."/>
            <person name="White J."/>
            <person name="Yandava C."/>
            <person name="Liu Y."/>
            <person name="Xu Q."/>
            <person name="Lander E."/>
            <person name="Nusbaum C."/>
            <person name="Galagan J."/>
            <person name="Birren B."/>
        </authorList>
    </citation>
    <scope>NUCLEOTIDE SEQUENCE [LARGE SCALE GENOMIC DNA]</scope>
    <source>
        <strain evidence="3 4">101-4-CHN</strain>
    </source>
</reference>
<feature type="domain" description="UspA" evidence="2">
    <location>
        <begin position="7"/>
        <end position="149"/>
    </location>
</feature>
<evidence type="ECO:0000313" key="3">
    <source>
        <dbReference type="EMBL" id="EEU31179.1"/>
    </source>
</evidence>
<dbReference type="SUPFAM" id="SSF52402">
    <property type="entry name" value="Adenine nucleotide alpha hydrolases-like"/>
    <property type="match status" value="1"/>
</dbReference>
<evidence type="ECO:0000256" key="1">
    <source>
        <dbReference type="ARBA" id="ARBA00008791"/>
    </source>
</evidence>
<dbReference type="InterPro" id="IPR006015">
    <property type="entry name" value="Universal_stress_UspA"/>
</dbReference>
<comment type="similarity">
    <text evidence="1">Belongs to the universal stress protein A family.</text>
</comment>
<accession>C7XTK6</accession>
<dbReference type="InterPro" id="IPR014729">
    <property type="entry name" value="Rossmann-like_a/b/a_fold"/>
</dbReference>
<evidence type="ECO:0000313" key="4">
    <source>
        <dbReference type="Proteomes" id="UP000003987"/>
    </source>
</evidence>